<dbReference type="PANTHER" id="PTHR48013">
    <property type="entry name" value="DUAL SPECIFICITY MITOGEN-ACTIVATED PROTEIN KINASE KINASE 5-RELATED"/>
    <property type="match status" value="1"/>
</dbReference>
<dbReference type="Gramene" id="Aco012958.1.mrna1">
    <property type="protein sequence ID" value="Aco012958.1.mrna1.cds1"/>
    <property type="gene ID" value="Aco012958.1.path1"/>
</dbReference>
<dbReference type="EC" id="2.7.12.2" evidence="7"/>
<organism evidence="13">
    <name type="scientific">Ananas comosus</name>
    <name type="common">Pineapple</name>
    <name type="synonym">Ananas ananas</name>
    <dbReference type="NCBI Taxonomy" id="4615"/>
    <lineage>
        <taxon>Eukaryota</taxon>
        <taxon>Viridiplantae</taxon>
        <taxon>Streptophyta</taxon>
        <taxon>Embryophyta</taxon>
        <taxon>Tracheophyta</taxon>
        <taxon>Spermatophyta</taxon>
        <taxon>Magnoliopsida</taxon>
        <taxon>Liliopsida</taxon>
        <taxon>Poales</taxon>
        <taxon>Bromeliaceae</taxon>
        <taxon>Bromelioideae</taxon>
        <taxon>Ananas</taxon>
    </lineage>
</organism>
<evidence type="ECO:0000256" key="7">
    <source>
        <dbReference type="ARBA" id="ARBA00038999"/>
    </source>
</evidence>
<dbReference type="RefSeq" id="XP_020085305.1">
    <property type="nucleotide sequence ID" value="XM_020229716.1"/>
</dbReference>
<keyword evidence="1 9" id="KW-0723">Serine/threonine-protein kinase</keyword>
<accession>A0A6P5EVZ3</accession>
<dbReference type="PROSITE" id="PS00108">
    <property type="entry name" value="PROTEIN_KINASE_ST"/>
    <property type="match status" value="1"/>
</dbReference>
<dbReference type="InterPro" id="IPR008271">
    <property type="entry name" value="Ser/Thr_kinase_AS"/>
</dbReference>
<protein>
    <recommendedName>
        <fullName evidence="7">mitogen-activated protein kinase kinase</fullName>
        <ecNumber evidence="7">2.7.12.2</ecNumber>
    </recommendedName>
</protein>
<dbReference type="GO" id="GO:0004708">
    <property type="term" value="F:MAP kinase kinase activity"/>
    <property type="evidence" value="ECO:0007669"/>
    <property type="project" value="UniProtKB-EC"/>
</dbReference>
<dbReference type="SUPFAM" id="SSF56112">
    <property type="entry name" value="Protein kinase-like (PK-like)"/>
    <property type="match status" value="1"/>
</dbReference>
<dbReference type="SMART" id="SM00220">
    <property type="entry name" value="S_TKc"/>
    <property type="match status" value="1"/>
</dbReference>
<dbReference type="GO" id="GO:0005524">
    <property type="term" value="F:ATP binding"/>
    <property type="evidence" value="ECO:0007669"/>
    <property type="project" value="UniProtKB-UniRule"/>
</dbReference>
<dbReference type="PROSITE" id="PS50011">
    <property type="entry name" value="PROTEIN_KINASE_DOM"/>
    <property type="match status" value="1"/>
</dbReference>
<evidence type="ECO:0000313" key="13">
    <source>
        <dbReference type="RefSeq" id="XP_020085305.1"/>
    </source>
</evidence>
<dbReference type="Gramene" id="Aco017310.1.mrna1">
    <property type="protein sequence ID" value="Aco017310.1.mrna1.cds1"/>
    <property type="gene ID" value="Aco017310.1.path1"/>
</dbReference>
<dbReference type="InterPro" id="IPR000719">
    <property type="entry name" value="Prot_kinase_dom"/>
</dbReference>
<evidence type="ECO:0000256" key="8">
    <source>
        <dbReference type="PROSITE-ProRule" id="PRU10141"/>
    </source>
</evidence>
<evidence type="ECO:0000256" key="4">
    <source>
        <dbReference type="ARBA" id="ARBA00022777"/>
    </source>
</evidence>
<evidence type="ECO:0000256" key="6">
    <source>
        <dbReference type="ARBA" id="ARBA00038035"/>
    </source>
</evidence>
<name>A0A6P5EVZ3_ANACO</name>
<gene>
    <name evidence="13" type="primary">LOC109708114</name>
    <name evidence="12" type="synonym">LOC109708094</name>
</gene>
<reference evidence="11" key="1">
    <citation type="journal article" date="2015" name="Nat. Genet.">
        <title>The pineapple genome and the evolution of CAM photosynthesis.</title>
        <authorList>
            <person name="Ming R."/>
            <person name="VanBuren R."/>
            <person name="Wai C.M."/>
            <person name="Tang H."/>
            <person name="Schatz M.C."/>
            <person name="Bowers J.E."/>
            <person name="Lyons E."/>
            <person name="Wang M.L."/>
            <person name="Chen J."/>
            <person name="Biggers E."/>
            <person name="Zhang J."/>
            <person name="Huang L."/>
            <person name="Zhang L."/>
            <person name="Miao W."/>
            <person name="Zhang J."/>
            <person name="Ye Z."/>
            <person name="Miao C."/>
            <person name="Lin Z."/>
            <person name="Wang H."/>
            <person name="Zhou H."/>
            <person name="Yim W.C."/>
            <person name="Priest H.D."/>
            <person name="Zheng C."/>
            <person name="Woodhouse M."/>
            <person name="Edger P.P."/>
            <person name="Guyot R."/>
            <person name="Guo H.B."/>
            <person name="Guo H."/>
            <person name="Zheng G."/>
            <person name="Singh R."/>
            <person name="Sharma A."/>
            <person name="Min X."/>
            <person name="Zheng Y."/>
            <person name="Lee H."/>
            <person name="Gurtowski J."/>
            <person name="Sedlazeck F.J."/>
            <person name="Harkess A."/>
            <person name="McKain M.R."/>
            <person name="Liao Z."/>
            <person name="Fang J."/>
            <person name="Liu J."/>
            <person name="Zhang X."/>
            <person name="Zhang Q."/>
            <person name="Hu W."/>
            <person name="Qin Y."/>
            <person name="Wang K."/>
            <person name="Chen L.Y."/>
            <person name="Shirley N."/>
            <person name="Lin Y.R."/>
            <person name="Liu L.Y."/>
            <person name="Hernandez A.G."/>
            <person name="Wright C.L."/>
            <person name="Bulone V."/>
            <person name="Tuskan G.A."/>
            <person name="Heath K."/>
            <person name="Zee F."/>
            <person name="Moore P.H."/>
            <person name="Sunkar R."/>
            <person name="Leebens-Mack J.H."/>
            <person name="Mockler T."/>
            <person name="Bennetzen J.L."/>
            <person name="Freeling M."/>
            <person name="Sankoff D."/>
            <person name="Paterson A.H."/>
            <person name="Zhu X."/>
            <person name="Yang X."/>
            <person name="Smith J.A."/>
            <person name="Cushman J.C."/>
            <person name="Paull R.E."/>
            <person name="Yu Q."/>
        </authorList>
    </citation>
    <scope>NUCLEOTIDE SEQUENCE [LARGE SCALE GENOMIC DNA]</scope>
    <source>
        <strain evidence="11">cv. F153</strain>
    </source>
</reference>
<dbReference type="Gene3D" id="1.10.510.10">
    <property type="entry name" value="Transferase(Phosphotransferase) domain 1"/>
    <property type="match status" value="1"/>
</dbReference>
<feature type="domain" description="Protein kinase" evidence="10">
    <location>
        <begin position="40"/>
        <end position="291"/>
    </location>
</feature>
<evidence type="ECO:0000256" key="9">
    <source>
        <dbReference type="RuleBase" id="RU000304"/>
    </source>
</evidence>
<dbReference type="GO" id="GO:0051707">
    <property type="term" value="P:response to other organism"/>
    <property type="evidence" value="ECO:0007669"/>
    <property type="project" value="UniProtKB-ARBA"/>
</dbReference>
<feature type="binding site" evidence="8">
    <location>
        <position position="69"/>
    </location>
    <ligand>
        <name>ATP</name>
        <dbReference type="ChEBI" id="CHEBI:30616"/>
    </ligand>
</feature>
<dbReference type="Pfam" id="PF00069">
    <property type="entry name" value="Pkinase"/>
    <property type="match status" value="1"/>
</dbReference>
<keyword evidence="11" id="KW-1185">Reference proteome</keyword>
<dbReference type="PROSITE" id="PS00107">
    <property type="entry name" value="PROTEIN_KINASE_ATP"/>
    <property type="match status" value="1"/>
</dbReference>
<evidence type="ECO:0000313" key="12">
    <source>
        <dbReference type="RefSeq" id="XP_020085281.1"/>
    </source>
</evidence>
<reference evidence="12 13" key="2">
    <citation type="submission" date="2025-04" db="UniProtKB">
        <authorList>
            <consortium name="RefSeq"/>
        </authorList>
    </citation>
    <scope>IDENTIFICATION</scope>
    <source>
        <tissue evidence="12 13">Leaf</tissue>
    </source>
</reference>
<dbReference type="InterPro" id="IPR017441">
    <property type="entry name" value="Protein_kinase_ATP_BS"/>
</dbReference>
<dbReference type="GeneID" id="109708114"/>
<evidence type="ECO:0000313" key="11">
    <source>
        <dbReference type="Proteomes" id="UP000515123"/>
    </source>
</evidence>
<dbReference type="InterPro" id="IPR011009">
    <property type="entry name" value="Kinase-like_dom_sf"/>
</dbReference>
<dbReference type="AlphaFoldDB" id="A0A6P5EVZ3"/>
<keyword evidence="3 8" id="KW-0547">Nucleotide-binding</keyword>
<dbReference type="GO" id="GO:0004674">
    <property type="term" value="F:protein serine/threonine kinase activity"/>
    <property type="evidence" value="ECO:0007669"/>
    <property type="project" value="UniProtKB-KW"/>
</dbReference>
<keyword evidence="5 8" id="KW-0067">ATP-binding</keyword>
<keyword evidence="2" id="KW-0808">Transferase</keyword>
<evidence type="ECO:0000256" key="3">
    <source>
        <dbReference type="ARBA" id="ARBA00022741"/>
    </source>
</evidence>
<evidence type="ECO:0000256" key="5">
    <source>
        <dbReference type="ARBA" id="ARBA00022840"/>
    </source>
</evidence>
<evidence type="ECO:0000256" key="2">
    <source>
        <dbReference type="ARBA" id="ARBA00022679"/>
    </source>
</evidence>
<comment type="similarity">
    <text evidence="6">Belongs to the protein kinase superfamily. STE Ser/Thr protein kinase family. MAP kinase kinase subfamily.</text>
</comment>
<dbReference type="Proteomes" id="UP000515123">
    <property type="component" value="Linkage group 3"/>
</dbReference>
<evidence type="ECO:0000259" key="10">
    <source>
        <dbReference type="PROSITE" id="PS50011"/>
    </source>
</evidence>
<dbReference type="GeneID" id="109708094"/>
<dbReference type="PANTHER" id="PTHR48013:SF32">
    <property type="entry name" value="MITOGEN-ACTIVATED PROTEIN KINASE KINASE 2-LIKE"/>
    <property type="match status" value="1"/>
</dbReference>
<keyword evidence="4" id="KW-0418">Kinase</keyword>
<sequence length="307" mass="32848">MVSERRMHVKQALLEKLCLPTPSMAAAYPSSPQLFSLSDLEKLSVLGHGSGGTVYLVRHLPTSSLFALKVLHSNSNSSTNHEADVLARVEDCPHVVRCHGVLDVAGLCCLVLEYMPGGSLLDVLRARGRLSEELIAWVAKCVLRALLHLHAAGVVHGDVKPSNLLISRQGEVKIADFGASRLATSEEAACEEGTRAYMSPERLDSEGFQGEAGGFAGDVWALGVVLLECLVGRLPLAGPGITWAVCLGGGPQLQVPEGEASPELRSFVGRCLEREWRRRATAAELLAHPFVAKCGDCATAAWTQKLI</sequence>
<dbReference type="OrthoDB" id="10252354at2759"/>
<evidence type="ECO:0000256" key="1">
    <source>
        <dbReference type="ARBA" id="ARBA00022527"/>
    </source>
</evidence>
<dbReference type="RefSeq" id="XP_020085281.1">
    <property type="nucleotide sequence ID" value="XM_020229692.1"/>
</dbReference>
<proteinExistence type="inferred from homology"/>